<feature type="non-terminal residue" evidence="3">
    <location>
        <position position="70"/>
    </location>
</feature>
<dbReference type="PANTHER" id="PTHR10127">
    <property type="entry name" value="DISCOIDIN, CUB, EGF, LAMININ , AND ZINC METALLOPROTEASE DOMAIN CONTAINING"/>
    <property type="match status" value="1"/>
</dbReference>
<dbReference type="InParanoid" id="A0A1S0TE27"/>
<protein>
    <submittedName>
        <fullName evidence="3">AStacin protease</fullName>
    </submittedName>
</protein>
<accession>A0A1S0TE27</accession>
<dbReference type="GO" id="GO:0016485">
    <property type="term" value="P:protein processing"/>
    <property type="evidence" value="ECO:0007669"/>
    <property type="project" value="TreeGrafter"/>
</dbReference>
<dbReference type="KEGG" id="loa:LOAG_16193"/>
<organism evidence="3">
    <name type="scientific">Loa loa</name>
    <name type="common">Eye worm</name>
    <name type="synonym">Filaria loa</name>
    <dbReference type="NCBI Taxonomy" id="7209"/>
    <lineage>
        <taxon>Eukaryota</taxon>
        <taxon>Metazoa</taxon>
        <taxon>Ecdysozoa</taxon>
        <taxon>Nematoda</taxon>
        <taxon>Chromadorea</taxon>
        <taxon>Rhabditida</taxon>
        <taxon>Spirurina</taxon>
        <taxon>Spiruromorpha</taxon>
        <taxon>Filarioidea</taxon>
        <taxon>Onchocercidae</taxon>
        <taxon>Loa</taxon>
    </lineage>
</organism>
<dbReference type="RefSeq" id="XP_003151729.1">
    <property type="nucleotide sequence ID" value="XM_003151681.2"/>
</dbReference>
<sequence length="70" mass="8439">RRKIRAATARKERLWPDGVIPYDISDNFTGEHKRLFQRAMRHWENNTCITFIPRQPEHHNYIVFTVDKCG</sequence>
<feature type="non-terminal residue" evidence="3">
    <location>
        <position position="1"/>
    </location>
</feature>
<evidence type="ECO:0000256" key="1">
    <source>
        <dbReference type="PROSITE-ProRule" id="PRU01211"/>
    </source>
</evidence>
<gene>
    <name evidence="3" type="ORF">LOAG_16193</name>
</gene>
<dbReference type="GO" id="GO:0005615">
    <property type="term" value="C:extracellular space"/>
    <property type="evidence" value="ECO:0007669"/>
    <property type="project" value="TreeGrafter"/>
</dbReference>
<dbReference type="Pfam" id="PF01400">
    <property type="entry name" value="Astacin"/>
    <property type="match status" value="1"/>
</dbReference>
<dbReference type="InterPro" id="IPR024079">
    <property type="entry name" value="MetalloPept_cat_dom_sf"/>
</dbReference>
<feature type="domain" description="Peptidase M12A" evidence="2">
    <location>
        <begin position="6"/>
        <end position="70"/>
    </location>
</feature>
<dbReference type="EMBL" id="JH716719">
    <property type="protein sequence ID" value="EFO12340.1"/>
    <property type="molecule type" value="Genomic_DNA"/>
</dbReference>
<keyword evidence="3" id="KW-0378">Hydrolase</keyword>
<evidence type="ECO:0000259" key="2">
    <source>
        <dbReference type="PROSITE" id="PS51864"/>
    </source>
</evidence>
<dbReference type="GeneID" id="9953690"/>
<evidence type="ECO:0000313" key="3">
    <source>
        <dbReference type="EMBL" id="EFO12340.1"/>
    </source>
</evidence>
<reference evidence="3" key="1">
    <citation type="submission" date="2012-04" db="EMBL/GenBank/DDBJ databases">
        <title>The Genome Sequence of Loa loa.</title>
        <authorList>
            <consortium name="The Broad Institute Genome Sequencing Platform"/>
            <consortium name="Broad Institute Genome Sequencing Center for Infectious Disease"/>
            <person name="Nutman T.B."/>
            <person name="Fink D.L."/>
            <person name="Russ C."/>
            <person name="Young S."/>
            <person name="Zeng Q."/>
            <person name="Gargeya S."/>
            <person name="Alvarado L."/>
            <person name="Berlin A."/>
            <person name="Chapman S.B."/>
            <person name="Chen Z."/>
            <person name="Freedman E."/>
            <person name="Gellesch M."/>
            <person name="Goldberg J."/>
            <person name="Griggs A."/>
            <person name="Gujja S."/>
            <person name="Heilman E.R."/>
            <person name="Heiman D."/>
            <person name="Howarth C."/>
            <person name="Mehta T."/>
            <person name="Neiman D."/>
            <person name="Pearson M."/>
            <person name="Roberts A."/>
            <person name="Saif S."/>
            <person name="Shea T."/>
            <person name="Shenoy N."/>
            <person name="Sisk P."/>
            <person name="Stolte C."/>
            <person name="Sykes S."/>
            <person name="White J."/>
            <person name="Yandava C."/>
            <person name="Haas B."/>
            <person name="Henn M.R."/>
            <person name="Nusbaum C."/>
            <person name="Birren B."/>
        </authorList>
    </citation>
    <scope>NUCLEOTIDE SEQUENCE [LARGE SCALE GENOMIC DNA]</scope>
</reference>
<comment type="caution">
    <text evidence="1">Lacks conserved residue(s) required for the propagation of feature annotation.</text>
</comment>
<keyword evidence="3" id="KW-0645">Protease</keyword>
<dbReference type="PROSITE" id="PS51864">
    <property type="entry name" value="ASTACIN"/>
    <property type="match status" value="1"/>
</dbReference>
<dbReference type="InterPro" id="IPR001506">
    <property type="entry name" value="Peptidase_M12A"/>
</dbReference>
<dbReference type="GO" id="GO:0009953">
    <property type="term" value="P:dorsal/ventral pattern formation"/>
    <property type="evidence" value="ECO:0007669"/>
    <property type="project" value="TreeGrafter"/>
</dbReference>
<dbReference type="OrthoDB" id="5826793at2759"/>
<proteinExistence type="predicted"/>
<dbReference type="GO" id="GO:0004222">
    <property type="term" value="F:metalloendopeptidase activity"/>
    <property type="evidence" value="ECO:0007669"/>
    <property type="project" value="InterPro"/>
</dbReference>
<dbReference type="SUPFAM" id="SSF55486">
    <property type="entry name" value="Metalloproteases ('zincins'), catalytic domain"/>
    <property type="match status" value="1"/>
</dbReference>
<dbReference type="PANTHER" id="PTHR10127:SF861">
    <property type="entry name" value="DORSAL-VENTRAL PATTERNING PROTEIN TOLLOID-RELATED"/>
    <property type="match status" value="1"/>
</dbReference>
<dbReference type="CTD" id="9953690"/>
<dbReference type="AlphaFoldDB" id="A0A1S0TE27"/>
<name>A0A1S0TE27_LOALO</name>
<dbReference type="Gene3D" id="3.40.390.10">
    <property type="entry name" value="Collagenase (Catalytic Domain)"/>
    <property type="match status" value="1"/>
</dbReference>